<dbReference type="InterPro" id="IPR012677">
    <property type="entry name" value="Nucleotide-bd_a/b_plait_sf"/>
</dbReference>
<dbReference type="EnsemblPlants" id="Kaladp0088s0103.1.v1.1">
    <property type="protein sequence ID" value="Kaladp0088s0103.1.v1.1"/>
    <property type="gene ID" value="Kaladp0088s0103.v1.1"/>
</dbReference>
<proteinExistence type="predicted"/>
<evidence type="ECO:0000259" key="4">
    <source>
        <dbReference type="PROSITE" id="PS50102"/>
    </source>
</evidence>
<feature type="domain" description="RRM" evidence="4">
    <location>
        <begin position="213"/>
        <end position="286"/>
    </location>
</feature>
<evidence type="ECO:0000256" key="1">
    <source>
        <dbReference type="ARBA" id="ARBA00022884"/>
    </source>
</evidence>
<dbReference type="InterPro" id="IPR007201">
    <property type="entry name" value="Mei2-like_Rrm_C"/>
</dbReference>
<dbReference type="SMART" id="SM00360">
    <property type="entry name" value="RRM"/>
    <property type="match status" value="2"/>
</dbReference>
<keyword evidence="6" id="KW-1185">Reference proteome</keyword>
<dbReference type="Pfam" id="PF00076">
    <property type="entry name" value="RRM_1"/>
    <property type="match status" value="1"/>
</dbReference>
<dbReference type="FunFam" id="3.30.70.330:FF:001402">
    <property type="entry name" value="Terminal EAR1-like 1"/>
    <property type="match status" value="1"/>
</dbReference>
<dbReference type="Proteomes" id="UP000594263">
    <property type="component" value="Unplaced"/>
</dbReference>
<feature type="compositionally biased region" description="Polar residues" evidence="3">
    <location>
        <begin position="294"/>
        <end position="305"/>
    </location>
</feature>
<feature type="region of interest" description="Disordered" evidence="3">
    <location>
        <begin position="349"/>
        <end position="410"/>
    </location>
</feature>
<dbReference type="PANTHER" id="PTHR23189">
    <property type="entry name" value="RNA RECOGNITION MOTIF-CONTAINING"/>
    <property type="match status" value="1"/>
</dbReference>
<name>A0A7N0UVQ3_KALFE</name>
<organism evidence="5 6">
    <name type="scientific">Kalanchoe fedtschenkoi</name>
    <name type="common">Lavender scallops</name>
    <name type="synonym">South American air plant</name>
    <dbReference type="NCBI Taxonomy" id="63787"/>
    <lineage>
        <taxon>Eukaryota</taxon>
        <taxon>Viridiplantae</taxon>
        <taxon>Streptophyta</taxon>
        <taxon>Embryophyta</taxon>
        <taxon>Tracheophyta</taxon>
        <taxon>Spermatophyta</taxon>
        <taxon>Magnoliopsida</taxon>
        <taxon>eudicotyledons</taxon>
        <taxon>Gunneridae</taxon>
        <taxon>Pentapetalae</taxon>
        <taxon>Saxifragales</taxon>
        <taxon>Crassulaceae</taxon>
        <taxon>Kalanchoe</taxon>
    </lineage>
</organism>
<feature type="compositionally biased region" description="Polar residues" evidence="3">
    <location>
        <begin position="386"/>
        <end position="398"/>
    </location>
</feature>
<feature type="compositionally biased region" description="Polar residues" evidence="3">
    <location>
        <begin position="614"/>
        <end position="633"/>
    </location>
</feature>
<feature type="compositionally biased region" description="Pro residues" evidence="3">
    <location>
        <begin position="72"/>
        <end position="87"/>
    </location>
</feature>
<evidence type="ECO:0000256" key="3">
    <source>
        <dbReference type="SAM" id="MobiDB-lite"/>
    </source>
</evidence>
<evidence type="ECO:0000313" key="5">
    <source>
        <dbReference type="EnsemblPlants" id="Kaladp0088s0103.1.v1.1"/>
    </source>
</evidence>
<dbReference type="Gene3D" id="3.30.70.330">
    <property type="match status" value="2"/>
</dbReference>
<evidence type="ECO:0000256" key="2">
    <source>
        <dbReference type="PROSITE-ProRule" id="PRU00176"/>
    </source>
</evidence>
<accession>A0A7N0UVQ3</accession>
<dbReference type="OMA" id="CVEMEYK"/>
<dbReference type="SUPFAM" id="SSF54928">
    <property type="entry name" value="RNA-binding domain, RBD"/>
    <property type="match status" value="3"/>
</dbReference>
<feature type="region of interest" description="Disordered" evidence="3">
    <location>
        <begin position="1"/>
        <end position="26"/>
    </location>
</feature>
<dbReference type="GO" id="GO:0003723">
    <property type="term" value="F:RNA binding"/>
    <property type="evidence" value="ECO:0007669"/>
    <property type="project" value="UniProtKB-UniRule"/>
</dbReference>
<feature type="compositionally biased region" description="Polar residues" evidence="3">
    <location>
        <begin position="313"/>
        <end position="332"/>
    </location>
</feature>
<keyword evidence="1 2" id="KW-0694">RNA-binding</keyword>
<feature type="region of interest" description="Disordered" evidence="3">
    <location>
        <begin position="72"/>
        <end position="95"/>
    </location>
</feature>
<dbReference type="Gramene" id="Kaladp0088s0103.1.v1.1">
    <property type="protein sequence ID" value="Kaladp0088s0103.1.v1.1"/>
    <property type="gene ID" value="Kaladp0088s0103.v1.1"/>
</dbReference>
<dbReference type="InterPro" id="IPR034458">
    <property type="entry name" value="EAR1-like_RRM3"/>
</dbReference>
<dbReference type="CDD" id="cd12530">
    <property type="entry name" value="RRM3_EAR1_like"/>
    <property type="match status" value="1"/>
</dbReference>
<protein>
    <recommendedName>
        <fullName evidence="4">RRM domain-containing protein</fullName>
    </recommendedName>
</protein>
<dbReference type="AlphaFoldDB" id="A0A7N0UVQ3"/>
<feature type="compositionally biased region" description="Polar residues" evidence="3">
    <location>
        <begin position="360"/>
        <end position="378"/>
    </location>
</feature>
<dbReference type="PROSITE" id="PS50102">
    <property type="entry name" value="RRM"/>
    <property type="match status" value="2"/>
</dbReference>
<dbReference type="InterPro" id="IPR000504">
    <property type="entry name" value="RRM_dom"/>
</dbReference>
<evidence type="ECO:0000313" key="6">
    <source>
        <dbReference type="Proteomes" id="UP000594263"/>
    </source>
</evidence>
<sequence>MDESSCSPRNLDPSAQEFHPTPPQNSTFVTPLAYFSPLPFLPPPPQLFIPYPVPPPPPAVYFHSPPTPLPPPPGYIHPNLPPSPPPASAGSPSRSLLLTSVPPHVTETTLRADVEVFGEVRAVEMERAYEGVVTVHFYDLRDSQAALREIRAQHMHQRSRIGALYDNPQFTCDSAFLLPAPFPAPGLIAGCAVWAQFIIPVMLDCVPDGYNHGTIVLFNLDFNTSPETLKRIFEAFGLVKEVRETPLKRHQKFVEFYDVRHAAQAAREMSGKIIQGKQITIDFSRPGGHGRRWGNNSSGHTSDPWYQSKFRHQQSAPAALQSSRKPARNNCTSLKNNIFPAVTDTAAPRSLPCQARRPRNTTTATSDNNNGSRSCSGISNGGNGTVEDSMSSSGNADESSCVDHPNDAVPAKVTDRKNVAGIKFSSGAGAGIRIRAGKNRNKGLESRFLIREDVITDCGDSRTTVMIKNIPNKYSQKLLLSMLDNHCAHCNDKILSGGGGDRACLSSYDFVYLPMDFNNKCNVGYGFVNMTSPEATMRLYKAFHLQSWEVFNSRKICEVTYARVQGLAALKEHFRNSKFPSGSDEIFPVVFEPARDGRRQMTPPQAIYGLAASSENGSSTVGSDEQWHGSQMGSEGRADGVEEESAALCLQTDVTEVEDNKNSGGAEVVGTRKNVQQGN</sequence>
<dbReference type="InterPro" id="IPR035979">
    <property type="entry name" value="RBD_domain_sf"/>
</dbReference>
<feature type="region of interest" description="Disordered" evidence="3">
    <location>
        <begin position="285"/>
        <end position="332"/>
    </location>
</feature>
<dbReference type="Pfam" id="PF04059">
    <property type="entry name" value="RRM_2"/>
    <property type="match status" value="1"/>
</dbReference>
<reference evidence="5" key="1">
    <citation type="submission" date="2021-01" db="UniProtKB">
        <authorList>
            <consortium name="EnsemblPlants"/>
        </authorList>
    </citation>
    <scope>IDENTIFICATION</scope>
</reference>
<feature type="domain" description="RRM" evidence="4">
    <location>
        <begin position="94"/>
        <end position="157"/>
    </location>
</feature>
<feature type="region of interest" description="Disordered" evidence="3">
    <location>
        <begin position="614"/>
        <end position="679"/>
    </location>
</feature>